<dbReference type="Pfam" id="PF00586">
    <property type="entry name" value="AIRS"/>
    <property type="match status" value="2"/>
</dbReference>
<evidence type="ECO:0000259" key="10">
    <source>
        <dbReference type="Pfam" id="PF18072"/>
    </source>
</evidence>
<dbReference type="FunFam" id="3.30.1330.10:FF:000004">
    <property type="entry name" value="Phosphoribosylformylglycinamidine synthase subunit PurL"/>
    <property type="match status" value="1"/>
</dbReference>
<dbReference type="Pfam" id="PF02769">
    <property type="entry name" value="AIRS_C"/>
    <property type="match status" value="2"/>
</dbReference>
<dbReference type="NCBIfam" id="NF002290">
    <property type="entry name" value="PRK01213.1"/>
    <property type="match status" value="1"/>
</dbReference>
<dbReference type="EC" id="6.3.5.3" evidence="11"/>
<dbReference type="Pfam" id="PF18072">
    <property type="entry name" value="FGAR-AT_linker"/>
    <property type="match status" value="1"/>
</dbReference>
<feature type="domain" description="PurM-like C-terminal" evidence="9">
    <location>
        <begin position="248"/>
        <end position="401"/>
    </location>
</feature>
<dbReference type="EMBL" id="UOGA01000014">
    <property type="protein sequence ID" value="VAX14797.1"/>
    <property type="molecule type" value="Genomic_DNA"/>
</dbReference>
<evidence type="ECO:0000259" key="8">
    <source>
        <dbReference type="Pfam" id="PF00586"/>
    </source>
</evidence>
<dbReference type="Gene3D" id="3.30.1330.10">
    <property type="entry name" value="PurM-like, N-terminal domain"/>
    <property type="match status" value="2"/>
</dbReference>
<dbReference type="InterPro" id="IPR010074">
    <property type="entry name" value="PRibForGlyAmidine_synth_PurL"/>
</dbReference>
<dbReference type="SUPFAM" id="SSF56042">
    <property type="entry name" value="PurM C-terminal domain-like"/>
    <property type="match status" value="2"/>
</dbReference>
<dbReference type="InterPro" id="IPR016188">
    <property type="entry name" value="PurM-like_N"/>
</dbReference>
<keyword evidence="3" id="KW-0479">Metal-binding</keyword>
<feature type="domain" description="PurM-like C-terminal" evidence="9">
    <location>
        <begin position="617"/>
        <end position="758"/>
    </location>
</feature>
<accession>A0A3B1CDB6</accession>
<keyword evidence="4" id="KW-0547">Nucleotide-binding</keyword>
<evidence type="ECO:0000256" key="3">
    <source>
        <dbReference type="ARBA" id="ARBA00022723"/>
    </source>
</evidence>
<feature type="domain" description="Phosphoribosylformylglycinamidine synthase linker" evidence="10">
    <location>
        <begin position="60"/>
        <end position="99"/>
    </location>
</feature>
<evidence type="ECO:0000259" key="9">
    <source>
        <dbReference type="Pfam" id="PF02769"/>
    </source>
</evidence>
<dbReference type="PANTHER" id="PTHR43555">
    <property type="entry name" value="PHOSPHORIBOSYLFORMYLGLYCINAMIDINE SYNTHASE SUBUNIT PURL"/>
    <property type="match status" value="1"/>
</dbReference>
<dbReference type="CDD" id="cd02204">
    <property type="entry name" value="PurL_repeat2"/>
    <property type="match status" value="1"/>
</dbReference>
<feature type="domain" description="PurM-like N-terminal" evidence="8">
    <location>
        <begin position="485"/>
        <end position="603"/>
    </location>
</feature>
<dbReference type="InterPro" id="IPR041609">
    <property type="entry name" value="PurL_linker"/>
</dbReference>
<dbReference type="HAMAP" id="MF_00420">
    <property type="entry name" value="PurL_2"/>
    <property type="match status" value="1"/>
</dbReference>
<sequence length="790" mass="85528">MTAPPVFQLFRKESPYEQVFNAFKIFYIFDDYITRALKPTSGRFSIIVYNSPMFDAKLIAEHGLTVEEFDFAIEILNRIPNLVELGIFSVMWSEHCSYKSSRKSLVTFPTEGPQVIVGPGENAGVVDIGDGDAVVFKMESHNHPSYIEPYQGAATGVGGILRDIFTMGARPVASLNSIRFGSPDHPKTRYLVDGVVAGIAGYGNCIGVPTIGGELIFHKSYNGNCLVNAFNLGLVKRDRIFLGKAEGVGNPVIYAGSKTGRDGIHGATMASAEFDEDIDARRPTVQVGDPFTEKCLLEACMELFKTDYIVGIQDMGAAGVTSSSFEMAGRAGTGVKLDLDKVPRREEGMTAYEVMLSESQERMLLVCRKGVEDKVCEIFAKWGLNATVVGQVTDDGMVRLQEKGETIACLPASALADKAPMYDRLDMAPADLEKRQTLDIDSVPEPSDLSETLKTLISSPNLCSKEWVYRQYDHQIMTSTAQNPGSDASVIRVKGTSKAIAMSLDCNSRYCYLDPKTGGAQAVAEATRNVACCGATPLAITDCLNFGSPEREDVMWEFKRAIEGMSEACLALNAPVVSGNVSFYNQTDEQSIWPTPTVGAVGLLKDISKLTDQFFKKEGDQIIVIGETLPEIGGSEYLAVIHKIEKGLPPRIDLKKEAALQKLMIKLADQRLVSSIHDISDGGLAVCLSESCFRTDGKEPLGFDVSIDTSLRPDIALFSETQSRAVISLPKDNIDKALAVAVSFGLPAKVIGEVTKGQIRIGVNGAGAVVIATDELMKAWAGALPLMMSV</sequence>
<keyword evidence="5" id="KW-0658">Purine biosynthesis</keyword>
<keyword evidence="2 11" id="KW-0436">Ligase</keyword>
<dbReference type="InterPro" id="IPR036676">
    <property type="entry name" value="PurM-like_C_sf"/>
</dbReference>
<dbReference type="CDD" id="cd02203">
    <property type="entry name" value="PurL_repeat1"/>
    <property type="match status" value="1"/>
</dbReference>
<dbReference type="InterPro" id="IPR036921">
    <property type="entry name" value="PurM-like_N_sf"/>
</dbReference>
<dbReference type="GO" id="GO:0046872">
    <property type="term" value="F:metal ion binding"/>
    <property type="evidence" value="ECO:0007669"/>
    <property type="project" value="UniProtKB-KW"/>
</dbReference>
<dbReference type="PIRSF" id="PIRSF001587">
    <property type="entry name" value="FGAM_synthase_II"/>
    <property type="match status" value="1"/>
</dbReference>
<proteinExistence type="inferred from homology"/>
<keyword evidence="7" id="KW-0460">Magnesium</keyword>
<organism evidence="11">
    <name type="scientific">hydrothermal vent metagenome</name>
    <dbReference type="NCBI Taxonomy" id="652676"/>
    <lineage>
        <taxon>unclassified sequences</taxon>
        <taxon>metagenomes</taxon>
        <taxon>ecological metagenomes</taxon>
    </lineage>
</organism>
<dbReference type="GO" id="GO:0006189">
    <property type="term" value="P:'de novo' IMP biosynthetic process"/>
    <property type="evidence" value="ECO:0007669"/>
    <property type="project" value="InterPro"/>
</dbReference>
<evidence type="ECO:0000256" key="6">
    <source>
        <dbReference type="ARBA" id="ARBA00022840"/>
    </source>
</evidence>
<dbReference type="GO" id="GO:0004642">
    <property type="term" value="F:phosphoribosylformylglycinamidine synthase activity"/>
    <property type="evidence" value="ECO:0007669"/>
    <property type="project" value="UniProtKB-EC"/>
</dbReference>
<keyword evidence="6" id="KW-0067">ATP-binding</keyword>
<name>A0A3B1CDB6_9ZZZZ</name>
<reference evidence="11" key="1">
    <citation type="submission" date="2018-06" db="EMBL/GenBank/DDBJ databases">
        <authorList>
            <person name="Zhirakovskaya E."/>
        </authorList>
    </citation>
    <scope>NUCLEOTIDE SEQUENCE</scope>
</reference>
<evidence type="ECO:0000256" key="5">
    <source>
        <dbReference type="ARBA" id="ARBA00022755"/>
    </source>
</evidence>
<dbReference type="Gene3D" id="3.90.650.10">
    <property type="entry name" value="PurM-like C-terminal domain"/>
    <property type="match status" value="2"/>
</dbReference>
<dbReference type="GO" id="GO:0005524">
    <property type="term" value="F:ATP binding"/>
    <property type="evidence" value="ECO:0007669"/>
    <property type="project" value="UniProtKB-KW"/>
</dbReference>
<dbReference type="PANTHER" id="PTHR43555:SF1">
    <property type="entry name" value="PHOSPHORIBOSYLFORMYLGLYCINAMIDINE SYNTHASE SUBUNIT PURL"/>
    <property type="match status" value="1"/>
</dbReference>
<dbReference type="InterPro" id="IPR010918">
    <property type="entry name" value="PurM-like_C_dom"/>
</dbReference>
<dbReference type="SUPFAM" id="SSF55326">
    <property type="entry name" value="PurM N-terminal domain-like"/>
    <property type="match status" value="2"/>
</dbReference>
<gene>
    <name evidence="11" type="ORF">MNBD_NITROSPINAE04-2409</name>
</gene>
<evidence type="ECO:0000256" key="1">
    <source>
        <dbReference type="ARBA" id="ARBA00022490"/>
    </source>
</evidence>
<feature type="domain" description="PurM-like N-terminal" evidence="8">
    <location>
        <begin position="120"/>
        <end position="235"/>
    </location>
</feature>
<keyword evidence="1" id="KW-0963">Cytoplasm</keyword>
<protein>
    <submittedName>
        <fullName evidence="11">Phosphoribosylformylglycinamidine synthase, synthetase subunit</fullName>
        <ecNumber evidence="11">6.3.5.3</ecNumber>
    </submittedName>
</protein>
<evidence type="ECO:0000313" key="11">
    <source>
        <dbReference type="EMBL" id="VAX14797.1"/>
    </source>
</evidence>
<evidence type="ECO:0000256" key="2">
    <source>
        <dbReference type="ARBA" id="ARBA00022598"/>
    </source>
</evidence>
<dbReference type="NCBIfam" id="TIGR01736">
    <property type="entry name" value="FGAM_synth_II"/>
    <property type="match status" value="1"/>
</dbReference>
<evidence type="ECO:0000256" key="7">
    <source>
        <dbReference type="ARBA" id="ARBA00022842"/>
    </source>
</evidence>
<evidence type="ECO:0000256" key="4">
    <source>
        <dbReference type="ARBA" id="ARBA00022741"/>
    </source>
</evidence>
<dbReference type="AlphaFoldDB" id="A0A3B1CDB6"/>